<evidence type="ECO:0000313" key="6">
    <source>
        <dbReference type="Proteomes" id="UP000036987"/>
    </source>
</evidence>
<organism evidence="5 6">
    <name type="scientific">Zostera marina</name>
    <name type="common">Eelgrass</name>
    <dbReference type="NCBI Taxonomy" id="29655"/>
    <lineage>
        <taxon>Eukaryota</taxon>
        <taxon>Viridiplantae</taxon>
        <taxon>Streptophyta</taxon>
        <taxon>Embryophyta</taxon>
        <taxon>Tracheophyta</taxon>
        <taxon>Spermatophyta</taxon>
        <taxon>Magnoliopsida</taxon>
        <taxon>Liliopsida</taxon>
        <taxon>Zosteraceae</taxon>
        <taxon>Zostera</taxon>
    </lineage>
</organism>
<dbReference type="AlphaFoldDB" id="A0A0K9NVB2"/>
<evidence type="ECO:0000256" key="3">
    <source>
        <dbReference type="PROSITE-ProRule" id="PRU01251"/>
    </source>
</evidence>
<feature type="domain" description="Clp R" evidence="4">
    <location>
        <begin position="46"/>
        <end position="228"/>
    </location>
</feature>
<dbReference type="InterPro" id="IPR027417">
    <property type="entry name" value="P-loop_NTPase"/>
</dbReference>
<dbReference type="InterPro" id="IPR051650">
    <property type="entry name" value="SL_signaling_regulator"/>
</dbReference>
<dbReference type="InterPro" id="IPR058680">
    <property type="entry name" value="NBD_SMAX1-like"/>
</dbReference>
<evidence type="ECO:0000256" key="1">
    <source>
        <dbReference type="ARBA" id="ARBA00008675"/>
    </source>
</evidence>
<evidence type="ECO:0000313" key="5">
    <source>
        <dbReference type="EMBL" id="KMZ60573.1"/>
    </source>
</evidence>
<keyword evidence="2 3" id="KW-0677">Repeat</keyword>
<dbReference type="PANTHER" id="PTHR43572:SF3">
    <property type="entry name" value="PROTEIN SMAX1-LIKE 5"/>
    <property type="match status" value="1"/>
</dbReference>
<dbReference type="Gene3D" id="1.10.1780.10">
    <property type="entry name" value="Clp, N-terminal domain"/>
    <property type="match status" value="1"/>
</dbReference>
<evidence type="ECO:0000259" key="4">
    <source>
        <dbReference type="PROSITE" id="PS51903"/>
    </source>
</evidence>
<dbReference type="OrthoDB" id="1872342at2759"/>
<dbReference type="STRING" id="29655.A0A0K9NVB2"/>
<dbReference type="Proteomes" id="UP000036987">
    <property type="component" value="Unassembled WGS sequence"/>
</dbReference>
<dbReference type="GO" id="GO:0044183">
    <property type="term" value="F:protein folding chaperone"/>
    <property type="evidence" value="ECO:0000318"/>
    <property type="project" value="GO_Central"/>
</dbReference>
<dbReference type="InterPro" id="IPR036628">
    <property type="entry name" value="Clp_N_dom_sf"/>
</dbReference>
<keyword evidence="6" id="KW-1185">Reference proteome</keyword>
<dbReference type="OMA" id="CCEECTS"/>
<comment type="similarity">
    <text evidence="1">Belongs to the ClpA/ClpB family.</text>
</comment>
<gene>
    <name evidence="5" type="ORF">ZOSMA_58G00280</name>
</gene>
<sequence>MSLPARNSWQLLKFAEKKAPIKRGKTANVVRIVGWCLKMRSGVCTVQQALSSEAASVLKHSLSLAKRRGHAQVTPLHVAATLLTSTREPTSLFRKACLKSHPLHPNNHQLQCRALELCFNVALNRLPTIPHPSSGTLINTHPSLSNALIAALKRAQTHQRRGYIEQQQQHNNSIHHQQQQPLLAVKVDLEQLIISILDDPSVSRVMREAGFSSTCIKNNLEEDASCSSSSTTPSVFGIMKQGGFWHTHFVKQPAGQNPPLVSSQIEDLRLVVDALLGKNRKRANTVVLVGDSVSYTEGLVSALMDRVEKRDVPEELRSVQFIKLHLSSAHLQFMSSNDVELRISDLKKRVSSLTTEKRDVIVYLGDIKWIVREDDDDCDEHGGGGYRAVKHVIDELGRLQSDWRSFRACSYRVWFMATSTYQTYMRCQIRQPSLELQWGLQAVTVPSGGLSLSLHVPSSCQESGMPSSSTITTTTPAAIMYEHPPVQTWEQTKLFSDDQDKFICCADCTSSFEKESSLCFMSDSKKDLPFWLQPQKHNQNHHQDALAELKRKWSSFCQRLHQKNQTPMYPPPLFRSFGCSSSAYPIISKPSFGISNLLNSSLFLDAGDDRLVKQELITGLDLGLRPIQWAAPMDGRKTNKTLELYRRLKENIPWQSEFVQSISDLLSIIGSDIQEGVTWMLIKGNDGIAKRRLLMVIADHVSRSSVDNHGPVHVNARNTGDKTDKMNMELIIQGLQKKDSVVVMIENVDCADASFVKFLTQIFETESFIDDTGRRRSIIGSNVVFILITKSDHSNEREAANVIGMKLQMEGEAVHDDGIAVTFTAKDLKRKPKPLSSDRNKNLRKTESILDLNVKAECVPDDDDNYNDSDEEKEDNVLSDVTRETNWRKDDSSHTKLLGLITTCYVLDSQPEHSYSMSEYIISRLTRAFEEHVGNNEMKNHRRCLHIDPAVVEEMVGKSGSFLVDLFEKWIEEVFQASLRYSFKNGGNVRLSLDCKMENILVGYKLSCLPCRIHVD</sequence>
<accession>A0A0K9NVB2</accession>
<name>A0A0K9NVB2_ZOSMR</name>
<comment type="caution">
    <text evidence="5">The sequence shown here is derived from an EMBL/GenBank/DDBJ whole genome shotgun (WGS) entry which is preliminary data.</text>
</comment>
<dbReference type="InterPro" id="IPR004176">
    <property type="entry name" value="Clp_R_N"/>
</dbReference>
<dbReference type="PROSITE" id="PS51903">
    <property type="entry name" value="CLP_R"/>
    <property type="match status" value="1"/>
</dbReference>
<dbReference type="SUPFAM" id="SSF81923">
    <property type="entry name" value="Double Clp-N motif"/>
    <property type="match status" value="1"/>
</dbReference>
<dbReference type="EMBL" id="LFYR01001606">
    <property type="protein sequence ID" value="KMZ60573.1"/>
    <property type="molecule type" value="Genomic_DNA"/>
</dbReference>
<dbReference type="Gene3D" id="3.40.50.300">
    <property type="entry name" value="P-loop containing nucleotide triphosphate hydrolases"/>
    <property type="match status" value="2"/>
</dbReference>
<dbReference type="Pfam" id="PF23569">
    <property type="entry name" value="NBD_SMAX1"/>
    <property type="match status" value="1"/>
</dbReference>
<proteinExistence type="inferred from homology"/>
<evidence type="ECO:0000256" key="2">
    <source>
        <dbReference type="ARBA" id="ARBA00022737"/>
    </source>
</evidence>
<protein>
    <recommendedName>
        <fullName evidence="4">Clp R domain-containing protein</fullName>
    </recommendedName>
</protein>
<dbReference type="PANTHER" id="PTHR43572">
    <property type="entry name" value="CHAPERONE PROTEIN CLPD, CHLOROPLASTIC"/>
    <property type="match status" value="1"/>
</dbReference>
<reference evidence="6" key="1">
    <citation type="journal article" date="2016" name="Nature">
        <title>The genome of the seagrass Zostera marina reveals angiosperm adaptation to the sea.</title>
        <authorList>
            <person name="Olsen J.L."/>
            <person name="Rouze P."/>
            <person name="Verhelst B."/>
            <person name="Lin Y.-C."/>
            <person name="Bayer T."/>
            <person name="Collen J."/>
            <person name="Dattolo E."/>
            <person name="De Paoli E."/>
            <person name="Dittami S."/>
            <person name="Maumus F."/>
            <person name="Michel G."/>
            <person name="Kersting A."/>
            <person name="Lauritano C."/>
            <person name="Lohaus R."/>
            <person name="Toepel M."/>
            <person name="Tonon T."/>
            <person name="Vanneste K."/>
            <person name="Amirebrahimi M."/>
            <person name="Brakel J."/>
            <person name="Bostroem C."/>
            <person name="Chovatia M."/>
            <person name="Grimwood J."/>
            <person name="Jenkins J.W."/>
            <person name="Jueterbock A."/>
            <person name="Mraz A."/>
            <person name="Stam W.T."/>
            <person name="Tice H."/>
            <person name="Bornberg-Bauer E."/>
            <person name="Green P.J."/>
            <person name="Pearson G.A."/>
            <person name="Procaccini G."/>
            <person name="Duarte C.M."/>
            <person name="Schmutz J."/>
            <person name="Reusch T.B.H."/>
            <person name="Van de Peer Y."/>
        </authorList>
    </citation>
    <scope>NUCLEOTIDE SEQUENCE [LARGE SCALE GENOMIC DNA]</scope>
    <source>
        <strain evidence="6">cv. Finnish</strain>
    </source>
</reference>
<dbReference type="GO" id="GO:0005634">
    <property type="term" value="C:nucleus"/>
    <property type="evidence" value="ECO:0000318"/>
    <property type="project" value="GO_Central"/>
</dbReference>
<dbReference type="SUPFAM" id="SSF52540">
    <property type="entry name" value="P-loop containing nucleoside triphosphate hydrolases"/>
    <property type="match status" value="1"/>
</dbReference>